<dbReference type="EMBL" id="BTSX01000004">
    <property type="protein sequence ID" value="GMS93107.1"/>
    <property type="molecule type" value="Genomic_DNA"/>
</dbReference>
<proteinExistence type="predicted"/>
<feature type="non-terminal residue" evidence="1">
    <location>
        <position position="72"/>
    </location>
</feature>
<feature type="non-terminal residue" evidence="1">
    <location>
        <position position="1"/>
    </location>
</feature>
<dbReference type="AlphaFoldDB" id="A0AAV5TET0"/>
<organism evidence="1 2">
    <name type="scientific">Pristionchus entomophagus</name>
    <dbReference type="NCBI Taxonomy" id="358040"/>
    <lineage>
        <taxon>Eukaryota</taxon>
        <taxon>Metazoa</taxon>
        <taxon>Ecdysozoa</taxon>
        <taxon>Nematoda</taxon>
        <taxon>Chromadorea</taxon>
        <taxon>Rhabditida</taxon>
        <taxon>Rhabditina</taxon>
        <taxon>Diplogasteromorpha</taxon>
        <taxon>Diplogasteroidea</taxon>
        <taxon>Neodiplogasteridae</taxon>
        <taxon>Pristionchus</taxon>
    </lineage>
</organism>
<dbReference type="Proteomes" id="UP001432027">
    <property type="component" value="Unassembled WGS sequence"/>
</dbReference>
<sequence length="72" mass="7902">SGFALNREAIRVPNQLSRFLINLDKSHGVVGSSEGMNRQESARSDMVVDIHNVRDALRGSVHLPYSPDPEAS</sequence>
<accession>A0AAV5TET0</accession>
<keyword evidence="2" id="KW-1185">Reference proteome</keyword>
<comment type="caution">
    <text evidence="1">The sequence shown here is derived from an EMBL/GenBank/DDBJ whole genome shotgun (WGS) entry which is preliminary data.</text>
</comment>
<name>A0AAV5TET0_9BILA</name>
<evidence type="ECO:0000313" key="2">
    <source>
        <dbReference type="Proteomes" id="UP001432027"/>
    </source>
</evidence>
<evidence type="ECO:0000313" key="1">
    <source>
        <dbReference type="EMBL" id="GMS93107.1"/>
    </source>
</evidence>
<gene>
    <name evidence="1" type="ORF">PENTCL1PPCAC_15282</name>
</gene>
<reference evidence="1" key="1">
    <citation type="submission" date="2023-10" db="EMBL/GenBank/DDBJ databases">
        <title>Genome assembly of Pristionchus species.</title>
        <authorList>
            <person name="Yoshida K."/>
            <person name="Sommer R.J."/>
        </authorList>
    </citation>
    <scope>NUCLEOTIDE SEQUENCE</scope>
    <source>
        <strain evidence="1">RS0144</strain>
    </source>
</reference>
<protein>
    <submittedName>
        <fullName evidence="1">Uncharacterized protein</fullName>
    </submittedName>
</protein>